<comment type="subcellular location">
    <subcellularLocation>
        <location evidence="1">Nucleus</location>
    </subcellularLocation>
</comment>
<evidence type="ECO:0000256" key="7">
    <source>
        <dbReference type="ARBA" id="ARBA00041190"/>
    </source>
</evidence>
<dbReference type="GO" id="GO:0071037">
    <property type="term" value="P:nuclear polyadenylation-dependent snRNA catabolic process"/>
    <property type="evidence" value="ECO:0007669"/>
    <property type="project" value="TreeGrafter"/>
</dbReference>
<keyword evidence="6" id="KW-0539">Nucleus</keyword>
<feature type="region of interest" description="Disordered" evidence="9">
    <location>
        <begin position="800"/>
        <end position="932"/>
    </location>
</feature>
<dbReference type="GO" id="GO:0071038">
    <property type="term" value="P:TRAMP-dependent tRNA surveillance pathway"/>
    <property type="evidence" value="ECO:0007669"/>
    <property type="project" value="TreeGrafter"/>
</dbReference>
<organism evidence="11">
    <name type="scientific">Cacopsylla melanoneura</name>
    <dbReference type="NCBI Taxonomy" id="428564"/>
    <lineage>
        <taxon>Eukaryota</taxon>
        <taxon>Metazoa</taxon>
        <taxon>Ecdysozoa</taxon>
        <taxon>Arthropoda</taxon>
        <taxon>Hexapoda</taxon>
        <taxon>Insecta</taxon>
        <taxon>Pterygota</taxon>
        <taxon>Neoptera</taxon>
        <taxon>Paraneoptera</taxon>
        <taxon>Hemiptera</taxon>
        <taxon>Sternorrhyncha</taxon>
        <taxon>Psylloidea</taxon>
        <taxon>Psyllidae</taxon>
        <taxon>Psyllinae</taxon>
        <taxon>Cacopsylla</taxon>
    </lineage>
</organism>
<evidence type="ECO:0000256" key="5">
    <source>
        <dbReference type="ARBA" id="ARBA00022833"/>
    </source>
</evidence>
<keyword evidence="3" id="KW-0677">Repeat</keyword>
<dbReference type="GO" id="GO:0008270">
    <property type="term" value="F:zinc ion binding"/>
    <property type="evidence" value="ECO:0007669"/>
    <property type="project" value="UniProtKB-KW"/>
</dbReference>
<evidence type="ECO:0000256" key="9">
    <source>
        <dbReference type="SAM" id="MobiDB-lite"/>
    </source>
</evidence>
<evidence type="ECO:0000256" key="3">
    <source>
        <dbReference type="ARBA" id="ARBA00022737"/>
    </source>
</evidence>
<feature type="domain" description="CCHC-type" evidence="10">
    <location>
        <begin position="1062"/>
        <end position="1078"/>
    </location>
</feature>
<feature type="region of interest" description="Disordered" evidence="9">
    <location>
        <begin position="705"/>
        <end position="754"/>
    </location>
</feature>
<evidence type="ECO:0000256" key="4">
    <source>
        <dbReference type="ARBA" id="ARBA00022771"/>
    </source>
</evidence>
<dbReference type="InterPro" id="IPR001878">
    <property type="entry name" value="Znf_CCHC"/>
</dbReference>
<feature type="domain" description="CCHC-type" evidence="10">
    <location>
        <begin position="1017"/>
        <end position="1033"/>
    </location>
</feature>
<dbReference type="GO" id="GO:0071031">
    <property type="term" value="P:nuclear mRNA surveillance of mRNA 3'-end processing"/>
    <property type="evidence" value="ECO:0007669"/>
    <property type="project" value="TreeGrafter"/>
</dbReference>
<evidence type="ECO:0000256" key="6">
    <source>
        <dbReference type="ARBA" id="ARBA00023242"/>
    </source>
</evidence>
<dbReference type="AlphaFoldDB" id="A0A8D8YZH5"/>
<dbReference type="GO" id="GO:0003723">
    <property type="term" value="F:RNA binding"/>
    <property type="evidence" value="ECO:0007669"/>
    <property type="project" value="TreeGrafter"/>
</dbReference>
<evidence type="ECO:0000313" key="11">
    <source>
        <dbReference type="EMBL" id="CAG6737206.1"/>
    </source>
</evidence>
<keyword evidence="2" id="KW-0479">Metal-binding</keyword>
<dbReference type="GO" id="GO:0031499">
    <property type="term" value="C:TRAMP complex"/>
    <property type="evidence" value="ECO:0007669"/>
    <property type="project" value="TreeGrafter"/>
</dbReference>
<keyword evidence="4" id="KW-0863">Zinc-finger</keyword>
<accession>A0A8D8YZH5</accession>
<feature type="compositionally biased region" description="Polar residues" evidence="9">
    <location>
        <begin position="816"/>
        <end position="832"/>
    </location>
</feature>
<dbReference type="GO" id="GO:0071035">
    <property type="term" value="P:nuclear polyadenylation-dependent rRNA catabolic process"/>
    <property type="evidence" value="ECO:0007669"/>
    <property type="project" value="TreeGrafter"/>
</dbReference>
<keyword evidence="5" id="KW-0862">Zinc</keyword>
<dbReference type="GO" id="GO:0071039">
    <property type="term" value="P:nuclear polyadenylation-dependent CUT catabolic process"/>
    <property type="evidence" value="ECO:0007669"/>
    <property type="project" value="TreeGrafter"/>
</dbReference>
<feature type="domain" description="CCHC-type" evidence="10">
    <location>
        <begin position="996"/>
        <end position="1012"/>
    </location>
</feature>
<proteinExistence type="predicted"/>
<feature type="compositionally biased region" description="Basic and acidic residues" evidence="9">
    <location>
        <begin position="910"/>
        <end position="919"/>
    </location>
</feature>
<feature type="compositionally biased region" description="Basic and acidic residues" evidence="9">
    <location>
        <begin position="729"/>
        <end position="742"/>
    </location>
</feature>
<evidence type="ECO:0000256" key="1">
    <source>
        <dbReference type="ARBA" id="ARBA00004123"/>
    </source>
</evidence>
<feature type="compositionally biased region" description="Polar residues" evidence="9">
    <location>
        <begin position="896"/>
        <end position="907"/>
    </location>
</feature>
<name>A0A8D8YZH5_9HEMI</name>
<dbReference type="EMBL" id="HBUF01402309">
    <property type="protein sequence ID" value="CAG6737206.1"/>
    <property type="molecule type" value="Transcribed_RNA"/>
</dbReference>
<dbReference type="SMART" id="SM00343">
    <property type="entry name" value="ZnF_C2HC"/>
    <property type="match status" value="4"/>
</dbReference>
<sequence length="1215" mass="141932">MEITDCQLAKNNVINLIKTENISRYQKLSTLMYTDYWVPPKDTLREIHELYLNCKHKSNVKHWLNELRLIYNACDTLFDEILDKDHAVFITLYFIYPIEFKDTILLSTWFFDVLQLVCNKEKINPTFKAELFFEKMFETDMNKCIKYTFLDNEKNLISMNMVTGKQLTEYGQVELFWKISKCLSTDNQFQSFLKLVHLYLSYNLFSPRNDLFVKSFMSSKNKPSTNVDFYKDFSHKICHHFTKFMYNKDNLYKIFQTCINDYLVCIPIGSEITQLYVKYDKLEKTTMSNDINKVHAIDLISKSDFVQHHPEYLENLNMYNYMSQYQTSTTLMQEMKYLYYKFRKIDEFASASDVMLQKSIEDFSLENKEYHLMVFQQWLVQKMQILYKQNLNLFYYFENALHVSLEKLVLESYILKNLPDPKQKDFLLKFLKLETHQYHDRCFMILLSIFVCFAEYQNIVVEKASTNDREDNDHPPFSEDSIQIGYRNERVRLNEDDQKVWNMLFNQCELHITQLNTWVYKKIKQACENSNQNKVSFDSENSNQNQVSFEPRISRIVIFVIEAYLEFLSKYHSSYLTLHVGRTQNPSSGDNGKRKASVDEISEQFVKKIKLIEKQITGKNVQLVLNIVNYVNCFLGIRKFRFLQPGNEFCIEQDKTFDIIDTNCTMNGNMVIKSKVNQSLHGETCTKNMNSHVVQTEAIIEHCEPDSTRKRSLKSSLDENEATNRKKTRLDQQDSNNTEHDIINIPSRSKPQPDLDMIVNESQVANSKVSVFEDQFKRKLNSLSKEYSELITKITIKKEDDPKSKGKTKPVASKPISESVSTDNGDSYNASGDESDVVVLGPGPPKQVDVITLNENGEEIKDNADDNSDSDRSKDFDNEEENSTDTTNNKVDETNENIGNSKNTIHVQNKAKETEENKTIQEQNQIEEEEDEKGEICLYPKKWSKEMVDFYTEDINADHFKQRIQSQVYRSSANQWRVDYHNSYRYTDSQYGYNKMCENCGSRLHDCKSCPKPCSSVCPMCGETGHSPDRCPDAQCLNCGKKTDEYLFNCEECDEKVVLQIRCEVCNRLYHTSDDCPHLWRCMEFTTRKGKLKLVPSNVTNNYVKYCSNCAVRGHLLEECPHLSSENPLRQDSSWKVLSEAHAAYLVTYKLRVSRHMSKVLLSKQGMSILQNLSNQSGVNIEYLVDEGVNLLTYKANPCQSHFIRSQLKKILFGS</sequence>
<evidence type="ECO:0000256" key="8">
    <source>
        <dbReference type="ARBA" id="ARBA00043023"/>
    </source>
</evidence>
<protein>
    <recommendedName>
        <fullName evidence="7">Zinc finger CCHC domain-containing protein 7</fullName>
    </recommendedName>
    <alternativeName>
        <fullName evidence="8">TRAMP-like complex RNA-binding factor ZCCHC7</fullName>
    </alternativeName>
</protein>
<reference evidence="11" key="1">
    <citation type="submission" date="2021-05" db="EMBL/GenBank/DDBJ databases">
        <authorList>
            <person name="Alioto T."/>
            <person name="Alioto T."/>
            <person name="Gomez Garrido J."/>
        </authorList>
    </citation>
    <scope>NUCLEOTIDE SEQUENCE</scope>
</reference>
<feature type="compositionally biased region" description="Basic and acidic residues" evidence="9">
    <location>
        <begin position="858"/>
        <end position="876"/>
    </location>
</feature>
<dbReference type="Gene3D" id="4.10.60.10">
    <property type="entry name" value="Zinc finger, CCHC-type"/>
    <property type="match status" value="1"/>
</dbReference>
<evidence type="ECO:0000256" key="2">
    <source>
        <dbReference type="ARBA" id="ARBA00022723"/>
    </source>
</evidence>
<evidence type="ECO:0000259" key="10">
    <source>
        <dbReference type="SMART" id="SM00343"/>
    </source>
</evidence>
<dbReference type="InterPro" id="IPR051644">
    <property type="entry name" value="TRAMP_AT-DNA-binding"/>
</dbReference>
<dbReference type="GO" id="GO:0071036">
    <property type="term" value="P:nuclear polyadenylation-dependent snoRNA catabolic process"/>
    <property type="evidence" value="ECO:0007669"/>
    <property type="project" value="TreeGrafter"/>
</dbReference>
<dbReference type="PANTHER" id="PTHR46543">
    <property type="entry name" value="ZINC FINGER CCHC DOMAIN-CONTAINING PROTEIN 7"/>
    <property type="match status" value="1"/>
</dbReference>
<feature type="domain" description="CCHC-type" evidence="10">
    <location>
        <begin position="1106"/>
        <end position="1122"/>
    </location>
</feature>
<dbReference type="PANTHER" id="PTHR46543:SF1">
    <property type="entry name" value="ZINC FINGER CCHC DOMAIN-CONTAINING PROTEIN 7"/>
    <property type="match status" value="1"/>
</dbReference>